<dbReference type="InterPro" id="IPR003959">
    <property type="entry name" value="ATPase_AAA_core"/>
</dbReference>
<keyword evidence="5" id="KW-1185">Reference proteome</keyword>
<reference evidence="4 5" key="1">
    <citation type="submission" date="2014-04" db="EMBL/GenBank/DDBJ databases">
        <title>Whole genome sequence of 'Brachyspira hampsonii' D13-03603F2.</title>
        <authorList>
            <person name="Patterson A.H."/>
            <person name="Chaban B."/>
            <person name="Fernando C."/>
            <person name="Harding J.C."/>
            <person name="Hill J.E."/>
        </authorList>
    </citation>
    <scope>NUCLEOTIDE SEQUENCE [LARGE SCALE GENOMIC DNA]</scope>
    <source>
        <strain evidence="4 5">D13-03603F2</strain>
    </source>
</reference>
<dbReference type="InterPro" id="IPR050130">
    <property type="entry name" value="ClpA_ClpB"/>
</dbReference>
<dbReference type="SMART" id="SM00382">
    <property type="entry name" value="AAA"/>
    <property type="match status" value="1"/>
</dbReference>
<comment type="caution">
    <text evidence="4">The sequence shown here is derived from an EMBL/GenBank/DDBJ whole genome shotgun (WGS) entry which is preliminary data.</text>
</comment>
<keyword evidence="1" id="KW-0547">Nucleotide-binding</keyword>
<dbReference type="PANTHER" id="PTHR11638">
    <property type="entry name" value="ATP-DEPENDENT CLP PROTEASE"/>
    <property type="match status" value="1"/>
</dbReference>
<dbReference type="InterPro" id="IPR027417">
    <property type="entry name" value="P-loop_NTPase"/>
</dbReference>
<feature type="domain" description="AAA+ ATPase" evidence="3">
    <location>
        <begin position="342"/>
        <end position="484"/>
    </location>
</feature>
<gene>
    <name evidence="4" type="ORF">DJ52_01490</name>
</gene>
<evidence type="ECO:0000313" key="4">
    <source>
        <dbReference type="EMBL" id="PPS23062.1"/>
    </source>
</evidence>
<dbReference type="PANTHER" id="PTHR11638:SF18">
    <property type="entry name" value="HEAT SHOCK PROTEIN 104"/>
    <property type="match status" value="1"/>
</dbReference>
<evidence type="ECO:0000313" key="5">
    <source>
        <dbReference type="Proteomes" id="UP000238924"/>
    </source>
</evidence>
<dbReference type="Pfam" id="PF07724">
    <property type="entry name" value="AAA_2"/>
    <property type="match status" value="1"/>
</dbReference>
<dbReference type="PRINTS" id="PR00300">
    <property type="entry name" value="CLPPROTEASEA"/>
</dbReference>
<keyword evidence="2" id="KW-0067">ATP-binding</keyword>
<dbReference type="InterPro" id="IPR003593">
    <property type="entry name" value="AAA+_ATPase"/>
</dbReference>
<dbReference type="RefSeq" id="WP_104617881.1">
    <property type="nucleotide sequence ID" value="NZ_JJMJ01000022.1"/>
</dbReference>
<dbReference type="InterPro" id="IPR001270">
    <property type="entry name" value="ClpA/B"/>
</dbReference>
<proteinExistence type="predicted"/>
<accession>A0ABX5B9Q7</accession>
<evidence type="ECO:0000259" key="3">
    <source>
        <dbReference type="SMART" id="SM00382"/>
    </source>
</evidence>
<organism evidence="4 5">
    <name type="scientific">Brachyspira murdochii</name>
    <dbReference type="NCBI Taxonomy" id="84378"/>
    <lineage>
        <taxon>Bacteria</taxon>
        <taxon>Pseudomonadati</taxon>
        <taxon>Spirochaetota</taxon>
        <taxon>Spirochaetia</taxon>
        <taxon>Brachyspirales</taxon>
        <taxon>Brachyspiraceae</taxon>
        <taxon>Brachyspira</taxon>
    </lineage>
</organism>
<dbReference type="CDD" id="cd19499">
    <property type="entry name" value="RecA-like_ClpB_Hsp104-like"/>
    <property type="match status" value="1"/>
</dbReference>
<dbReference type="SUPFAM" id="SSF52540">
    <property type="entry name" value="P-loop containing nucleoside triphosphate hydrolases"/>
    <property type="match status" value="1"/>
</dbReference>
<dbReference type="Proteomes" id="UP000238924">
    <property type="component" value="Unassembled WGS sequence"/>
</dbReference>
<protein>
    <submittedName>
        <fullName evidence="4">Peptidase S14</fullName>
    </submittedName>
</protein>
<sequence length="613" mass="70121">MEERKIDLWIERFIRDSKLKGSIILSGNSSDIIRNRKTGKYEYISNYIIKLLNEESKFNNVIKWDRVDGIDYDVSKISNLTFSKEKTNQAPSNIYDLGDDLEDNQNNNQGPKYKDINEFFNYVLQQIKSKANNKICFIIDYSDYIFGSNASLSENERNWLAIIGKALRESMNYDMFDNDFKEQKRSIIIITNKLSTIPSSYYLNNPDVSSINIPSPGRLERESFVLNNESLISLDPPLDENRRNDFIDSLEGFKLKDIAQIMKLSMQTEPKLSADKIINLYKYGEKKSPWEDLSKSKLANIEKTLALRVKGQDEAIEKVKDVIIRAFTGFSGIQHSAKQKKPKGVLFFVGPTGVGKTELAKSLAEFLFGDENACIRFDMSEFNHEHSDQRLVGAPPGYVGYEEGGQLTNAIKEKPFSVLLFDEIEKAHGRILDKFLQILEDGRLTDGKGETVSFSESVIIFTSNIGASDIDYSTDKKQVYQKFLEHVKKHFVEELKRPELLNRVGDNIIPFNFIDSADFLNNIARGKFKYIETFIKEKYKAEIKFENEESAYSAISNAVDIKNGGRGVLNVVESKILNPISNFVFENIDSLQGRTIKIVQLNPKRADFDFELE</sequence>
<evidence type="ECO:0000256" key="1">
    <source>
        <dbReference type="ARBA" id="ARBA00022741"/>
    </source>
</evidence>
<dbReference type="EMBL" id="JJMJ01000022">
    <property type="protein sequence ID" value="PPS23062.1"/>
    <property type="molecule type" value="Genomic_DNA"/>
</dbReference>
<dbReference type="Gene3D" id="3.40.50.300">
    <property type="entry name" value="P-loop containing nucleotide triphosphate hydrolases"/>
    <property type="match status" value="1"/>
</dbReference>
<name>A0ABX5B9Q7_9SPIR</name>
<evidence type="ECO:0000256" key="2">
    <source>
        <dbReference type="ARBA" id="ARBA00022840"/>
    </source>
</evidence>